<organism evidence="2 3">
    <name type="scientific">Edaphobacter dinghuensis</name>
    <dbReference type="NCBI Taxonomy" id="1560005"/>
    <lineage>
        <taxon>Bacteria</taxon>
        <taxon>Pseudomonadati</taxon>
        <taxon>Acidobacteriota</taxon>
        <taxon>Terriglobia</taxon>
        <taxon>Terriglobales</taxon>
        <taxon>Acidobacteriaceae</taxon>
        <taxon>Edaphobacter</taxon>
    </lineage>
</organism>
<evidence type="ECO:0000313" key="3">
    <source>
        <dbReference type="Proteomes" id="UP000647241"/>
    </source>
</evidence>
<dbReference type="Proteomes" id="UP000647241">
    <property type="component" value="Unassembled WGS sequence"/>
</dbReference>
<dbReference type="InterPro" id="IPR008972">
    <property type="entry name" value="Cupredoxin"/>
</dbReference>
<reference evidence="2" key="2">
    <citation type="submission" date="2020-09" db="EMBL/GenBank/DDBJ databases">
        <authorList>
            <person name="Sun Q."/>
            <person name="Zhou Y."/>
        </authorList>
    </citation>
    <scope>NUCLEOTIDE SEQUENCE</scope>
    <source>
        <strain evidence="2">CGMCC 1.12997</strain>
    </source>
</reference>
<evidence type="ECO:0008006" key="4">
    <source>
        <dbReference type="Google" id="ProtNLM"/>
    </source>
</evidence>
<protein>
    <recommendedName>
        <fullName evidence="4">Carboxypeptidase family protein</fullName>
    </recommendedName>
</protein>
<keyword evidence="3" id="KW-1185">Reference proteome</keyword>
<dbReference type="AlphaFoldDB" id="A0A917HHQ2"/>
<accession>A0A917HHQ2</accession>
<gene>
    <name evidence="2" type="ORF">GCM10011585_22630</name>
</gene>
<feature type="region of interest" description="Disordered" evidence="1">
    <location>
        <begin position="27"/>
        <end position="49"/>
    </location>
</feature>
<dbReference type="Gene3D" id="2.60.40.1120">
    <property type="entry name" value="Carboxypeptidase-like, regulatory domain"/>
    <property type="match status" value="1"/>
</dbReference>
<sequence length="269" mass="28308">MKQMLGWLAAGMVIGGMVVGLAGCKPKTPAQTSSETAQTNATPSQPAAPLDPATLGAVSGTVSFGGKAPERIRIDMSQDPVCSMMGGDNFAEQYVVHDGKLANVYIYIKSGPAAAMSAPATSVAPVVLDQVGCKYVPHVIAVMRGGSVEFRNSDGTMHNIHTIPAAGTNKEIDISQGPKGTPEVKSFSEPEIMMPVRCNNHPWMNAFINVSATPFFAITDGNGHFEIKGLPAGTYTIAAVHEKMGEQTMTVTVKPHATEAANFTYSIKK</sequence>
<evidence type="ECO:0000313" key="2">
    <source>
        <dbReference type="EMBL" id="GGG78883.1"/>
    </source>
</evidence>
<name>A0A917HHQ2_9BACT</name>
<dbReference type="EMBL" id="BMGT01000002">
    <property type="protein sequence ID" value="GGG78883.1"/>
    <property type="molecule type" value="Genomic_DNA"/>
</dbReference>
<dbReference type="InterPro" id="IPR008969">
    <property type="entry name" value="CarboxyPept-like_regulatory"/>
</dbReference>
<comment type="caution">
    <text evidence="2">The sequence shown here is derived from an EMBL/GenBank/DDBJ whole genome shotgun (WGS) entry which is preliminary data.</text>
</comment>
<reference evidence="2" key="1">
    <citation type="journal article" date="2014" name="Int. J. Syst. Evol. Microbiol.">
        <title>Complete genome sequence of Corynebacterium casei LMG S-19264T (=DSM 44701T), isolated from a smear-ripened cheese.</title>
        <authorList>
            <consortium name="US DOE Joint Genome Institute (JGI-PGF)"/>
            <person name="Walter F."/>
            <person name="Albersmeier A."/>
            <person name="Kalinowski J."/>
            <person name="Ruckert C."/>
        </authorList>
    </citation>
    <scope>NUCLEOTIDE SEQUENCE</scope>
    <source>
        <strain evidence="2">CGMCC 1.12997</strain>
    </source>
</reference>
<dbReference type="Pfam" id="PF13620">
    <property type="entry name" value="CarboxypepD_reg"/>
    <property type="match status" value="1"/>
</dbReference>
<dbReference type="PROSITE" id="PS51257">
    <property type="entry name" value="PROKAR_LIPOPROTEIN"/>
    <property type="match status" value="1"/>
</dbReference>
<evidence type="ECO:0000256" key="1">
    <source>
        <dbReference type="SAM" id="MobiDB-lite"/>
    </source>
</evidence>
<dbReference type="SUPFAM" id="SSF49464">
    <property type="entry name" value="Carboxypeptidase regulatory domain-like"/>
    <property type="match status" value="1"/>
</dbReference>
<feature type="compositionally biased region" description="Polar residues" evidence="1">
    <location>
        <begin position="29"/>
        <end position="45"/>
    </location>
</feature>
<dbReference type="SUPFAM" id="SSF49503">
    <property type="entry name" value="Cupredoxins"/>
    <property type="match status" value="1"/>
</dbReference>
<proteinExistence type="predicted"/>
<dbReference type="RefSeq" id="WP_188554215.1">
    <property type="nucleotide sequence ID" value="NZ_BMGT01000002.1"/>
</dbReference>